<keyword evidence="2" id="KW-1185">Reference proteome</keyword>
<reference evidence="1 2" key="1">
    <citation type="journal article" date="2018" name="Front. Plant Sci.">
        <title>Red Clover (Trifolium pratense) and Zigzag Clover (T. medium) - A Picture of Genomic Similarities and Differences.</title>
        <authorList>
            <person name="Dluhosova J."/>
            <person name="Istvanek J."/>
            <person name="Nedelnik J."/>
            <person name="Repkova J."/>
        </authorList>
    </citation>
    <scope>NUCLEOTIDE SEQUENCE [LARGE SCALE GENOMIC DNA]</scope>
    <source>
        <strain evidence="2">cv. 10/8</strain>
        <tissue evidence="1">Leaf</tissue>
    </source>
</reference>
<dbReference type="EMBL" id="LXQA010879707">
    <property type="protein sequence ID" value="MCI75311.1"/>
    <property type="molecule type" value="Genomic_DNA"/>
</dbReference>
<dbReference type="AlphaFoldDB" id="A0A392UP06"/>
<feature type="non-terminal residue" evidence="1">
    <location>
        <position position="1"/>
    </location>
</feature>
<name>A0A392UP06_9FABA</name>
<proteinExistence type="predicted"/>
<dbReference type="Proteomes" id="UP000265520">
    <property type="component" value="Unassembled WGS sequence"/>
</dbReference>
<evidence type="ECO:0000313" key="2">
    <source>
        <dbReference type="Proteomes" id="UP000265520"/>
    </source>
</evidence>
<evidence type="ECO:0000313" key="1">
    <source>
        <dbReference type="EMBL" id="MCI75311.1"/>
    </source>
</evidence>
<accession>A0A392UP06</accession>
<organism evidence="1 2">
    <name type="scientific">Trifolium medium</name>
    <dbReference type="NCBI Taxonomy" id="97028"/>
    <lineage>
        <taxon>Eukaryota</taxon>
        <taxon>Viridiplantae</taxon>
        <taxon>Streptophyta</taxon>
        <taxon>Embryophyta</taxon>
        <taxon>Tracheophyta</taxon>
        <taxon>Spermatophyta</taxon>
        <taxon>Magnoliopsida</taxon>
        <taxon>eudicotyledons</taxon>
        <taxon>Gunneridae</taxon>
        <taxon>Pentapetalae</taxon>
        <taxon>rosids</taxon>
        <taxon>fabids</taxon>
        <taxon>Fabales</taxon>
        <taxon>Fabaceae</taxon>
        <taxon>Papilionoideae</taxon>
        <taxon>50 kb inversion clade</taxon>
        <taxon>NPAAA clade</taxon>
        <taxon>Hologalegina</taxon>
        <taxon>IRL clade</taxon>
        <taxon>Trifolieae</taxon>
        <taxon>Trifolium</taxon>
    </lineage>
</organism>
<comment type="caution">
    <text evidence="1">The sequence shown here is derived from an EMBL/GenBank/DDBJ whole genome shotgun (WGS) entry which is preliminary data.</text>
</comment>
<sequence>PMTRRHVTVSYLHHLLPHEEASSAAMDEL</sequence>
<protein>
    <submittedName>
        <fullName evidence="1">Uncharacterized protein</fullName>
    </submittedName>
</protein>